<organism evidence="1">
    <name type="scientific">Anguilla anguilla</name>
    <name type="common">European freshwater eel</name>
    <name type="synonym">Muraena anguilla</name>
    <dbReference type="NCBI Taxonomy" id="7936"/>
    <lineage>
        <taxon>Eukaryota</taxon>
        <taxon>Metazoa</taxon>
        <taxon>Chordata</taxon>
        <taxon>Craniata</taxon>
        <taxon>Vertebrata</taxon>
        <taxon>Euteleostomi</taxon>
        <taxon>Actinopterygii</taxon>
        <taxon>Neopterygii</taxon>
        <taxon>Teleostei</taxon>
        <taxon>Anguilliformes</taxon>
        <taxon>Anguillidae</taxon>
        <taxon>Anguilla</taxon>
    </lineage>
</organism>
<accession>A0A0E9PGT3</accession>
<evidence type="ECO:0000313" key="1">
    <source>
        <dbReference type="EMBL" id="JAH03729.1"/>
    </source>
</evidence>
<name>A0A0E9PGT3_ANGAN</name>
<reference evidence="1" key="1">
    <citation type="submission" date="2014-11" db="EMBL/GenBank/DDBJ databases">
        <authorList>
            <person name="Amaro Gonzalez C."/>
        </authorList>
    </citation>
    <scope>NUCLEOTIDE SEQUENCE</scope>
</reference>
<reference evidence="1" key="2">
    <citation type="journal article" date="2015" name="Fish Shellfish Immunol.">
        <title>Early steps in the European eel (Anguilla anguilla)-Vibrio vulnificus interaction in the gills: Role of the RtxA13 toxin.</title>
        <authorList>
            <person name="Callol A."/>
            <person name="Pajuelo D."/>
            <person name="Ebbesson L."/>
            <person name="Teles M."/>
            <person name="MacKenzie S."/>
            <person name="Amaro C."/>
        </authorList>
    </citation>
    <scope>NUCLEOTIDE SEQUENCE</scope>
</reference>
<proteinExistence type="predicted"/>
<dbReference type="EMBL" id="GBXM01104848">
    <property type="protein sequence ID" value="JAH03729.1"/>
    <property type="molecule type" value="Transcribed_RNA"/>
</dbReference>
<protein>
    <submittedName>
        <fullName evidence="1">Uncharacterized protein</fullName>
    </submittedName>
</protein>
<dbReference type="AlphaFoldDB" id="A0A0E9PGT3"/>
<sequence length="48" mass="5716">MRPINILSLIKLFLSCWQYYIKNFLLTTMKENNKCMTTQNTCLQIGSR</sequence>